<dbReference type="InterPro" id="IPR013022">
    <property type="entry name" value="Xyl_isomerase-like_TIM-brl"/>
</dbReference>
<dbReference type="GO" id="GO:0003906">
    <property type="term" value="F:DNA-(apurinic or apyrimidinic site) endonuclease activity"/>
    <property type="evidence" value="ECO:0007669"/>
    <property type="project" value="TreeGrafter"/>
</dbReference>
<dbReference type="GO" id="GO:0008833">
    <property type="term" value="F:deoxyribonuclease IV (phage-T4-induced) activity"/>
    <property type="evidence" value="ECO:0007669"/>
    <property type="project" value="UniProtKB-EC"/>
</dbReference>
<dbReference type="PANTHER" id="PTHR21445">
    <property type="entry name" value="ENDONUCLEASE IV ENDODEOXYRIBONUCLEASE IV"/>
    <property type="match status" value="1"/>
</dbReference>
<feature type="domain" description="Xylose isomerase-like TIM barrel" evidence="1">
    <location>
        <begin position="19"/>
        <end position="123"/>
    </location>
</feature>
<feature type="non-terminal residue" evidence="2">
    <location>
        <position position="124"/>
    </location>
</feature>
<proteinExistence type="predicted"/>
<evidence type="ECO:0000313" key="3">
    <source>
        <dbReference type="Proteomes" id="UP000263642"/>
    </source>
</evidence>
<dbReference type="GO" id="GO:0008270">
    <property type="term" value="F:zinc ion binding"/>
    <property type="evidence" value="ECO:0007669"/>
    <property type="project" value="InterPro"/>
</dbReference>
<dbReference type="InterPro" id="IPR036237">
    <property type="entry name" value="Xyl_isomerase-like_sf"/>
</dbReference>
<dbReference type="EC" id="3.1.21.2" evidence="2"/>
<sequence>MPLLGAHQSIAGGYYKAVDTAAEFEMDCVQIFTKNNNQWRAKPLTDKDINLFREHLESTGVGRPCSHMSYLINLASPKEELWNKSIDAVVVELQRAEALGLEGAVMHPGSFVTSSEEEGLDRIV</sequence>
<evidence type="ECO:0000313" key="2">
    <source>
        <dbReference type="EMBL" id="HCO26231.1"/>
    </source>
</evidence>
<evidence type="ECO:0000259" key="1">
    <source>
        <dbReference type="Pfam" id="PF01261"/>
    </source>
</evidence>
<dbReference type="GO" id="GO:0008081">
    <property type="term" value="F:phosphoric diester hydrolase activity"/>
    <property type="evidence" value="ECO:0007669"/>
    <property type="project" value="TreeGrafter"/>
</dbReference>
<dbReference type="GO" id="GO:0006284">
    <property type="term" value="P:base-excision repair"/>
    <property type="evidence" value="ECO:0007669"/>
    <property type="project" value="TreeGrafter"/>
</dbReference>
<keyword evidence="2" id="KW-0378">Hydrolase</keyword>
<dbReference type="PANTHER" id="PTHR21445:SF0">
    <property type="entry name" value="APURINIC-APYRIMIDINIC ENDONUCLEASE"/>
    <property type="match status" value="1"/>
</dbReference>
<dbReference type="PROSITE" id="PS51432">
    <property type="entry name" value="AP_NUCLEASE_F2_4"/>
    <property type="match status" value="1"/>
</dbReference>
<dbReference type="SUPFAM" id="SSF51658">
    <property type="entry name" value="Xylose isomerase-like"/>
    <property type="match status" value="1"/>
</dbReference>
<reference evidence="2 3" key="1">
    <citation type="journal article" date="2018" name="Nat. Biotechnol.">
        <title>A standardized bacterial taxonomy based on genome phylogeny substantially revises the tree of life.</title>
        <authorList>
            <person name="Parks D.H."/>
            <person name="Chuvochina M."/>
            <person name="Waite D.W."/>
            <person name="Rinke C."/>
            <person name="Skarshewski A."/>
            <person name="Chaumeil P.A."/>
            <person name="Hugenholtz P."/>
        </authorList>
    </citation>
    <scope>NUCLEOTIDE SEQUENCE [LARGE SCALE GENOMIC DNA]</scope>
    <source>
        <strain evidence="2">UBA9375</strain>
    </source>
</reference>
<dbReference type="AlphaFoldDB" id="A0A3D3RBL4"/>
<dbReference type="Gene3D" id="3.20.20.150">
    <property type="entry name" value="Divalent-metal-dependent TIM barrel enzymes"/>
    <property type="match status" value="1"/>
</dbReference>
<accession>A0A3D3RBL4</accession>
<dbReference type="InterPro" id="IPR001719">
    <property type="entry name" value="AP_endonuc_2"/>
</dbReference>
<dbReference type="EMBL" id="DQAY01000154">
    <property type="protein sequence ID" value="HCO26231.1"/>
    <property type="molecule type" value="Genomic_DNA"/>
</dbReference>
<dbReference type="Pfam" id="PF01261">
    <property type="entry name" value="AP_endonuc_2"/>
    <property type="match status" value="1"/>
</dbReference>
<dbReference type="GO" id="GO:0003677">
    <property type="term" value="F:DNA binding"/>
    <property type="evidence" value="ECO:0007669"/>
    <property type="project" value="InterPro"/>
</dbReference>
<dbReference type="Proteomes" id="UP000263642">
    <property type="component" value="Unassembled WGS sequence"/>
</dbReference>
<protein>
    <submittedName>
        <fullName evidence="2">Deoxyribonuclease IV</fullName>
        <ecNumber evidence="2">3.1.21.2</ecNumber>
    </submittedName>
</protein>
<name>A0A3D3RBL4_9PLAN</name>
<organism evidence="2 3">
    <name type="scientific">Gimesia maris</name>
    <dbReference type="NCBI Taxonomy" id="122"/>
    <lineage>
        <taxon>Bacteria</taxon>
        <taxon>Pseudomonadati</taxon>
        <taxon>Planctomycetota</taxon>
        <taxon>Planctomycetia</taxon>
        <taxon>Planctomycetales</taxon>
        <taxon>Planctomycetaceae</taxon>
        <taxon>Gimesia</taxon>
    </lineage>
</organism>
<comment type="caution">
    <text evidence="2">The sequence shown here is derived from an EMBL/GenBank/DDBJ whole genome shotgun (WGS) entry which is preliminary data.</text>
</comment>
<gene>
    <name evidence="2" type="ORF">DIT97_25640</name>
</gene>